<keyword evidence="2" id="KW-1185">Reference proteome</keyword>
<evidence type="ECO:0000313" key="2">
    <source>
        <dbReference type="Proteomes" id="UP000275846"/>
    </source>
</evidence>
<name>A0A183TBT3_SCHSO</name>
<reference evidence="3" key="1">
    <citation type="submission" date="2016-06" db="UniProtKB">
        <authorList>
            <consortium name="WormBaseParasite"/>
        </authorList>
    </citation>
    <scope>IDENTIFICATION</scope>
</reference>
<accession>A0A183TBT3</accession>
<dbReference type="WBParaSite" id="SSLN_0001446301-mRNA-1">
    <property type="protein sequence ID" value="SSLN_0001446301-mRNA-1"/>
    <property type="gene ID" value="SSLN_0001446301"/>
</dbReference>
<evidence type="ECO:0000313" key="1">
    <source>
        <dbReference type="EMBL" id="VDM00317.1"/>
    </source>
</evidence>
<protein>
    <submittedName>
        <fullName evidence="1 3">Uncharacterized protein</fullName>
    </submittedName>
</protein>
<dbReference type="OrthoDB" id="5968863at2759"/>
<dbReference type="Proteomes" id="UP000275846">
    <property type="component" value="Unassembled WGS sequence"/>
</dbReference>
<proteinExistence type="predicted"/>
<organism evidence="3">
    <name type="scientific">Schistocephalus solidus</name>
    <name type="common">Tapeworm</name>
    <dbReference type="NCBI Taxonomy" id="70667"/>
    <lineage>
        <taxon>Eukaryota</taxon>
        <taxon>Metazoa</taxon>
        <taxon>Spiralia</taxon>
        <taxon>Lophotrochozoa</taxon>
        <taxon>Platyhelminthes</taxon>
        <taxon>Cestoda</taxon>
        <taxon>Eucestoda</taxon>
        <taxon>Diphyllobothriidea</taxon>
        <taxon>Diphyllobothriidae</taxon>
        <taxon>Schistocephalus</taxon>
    </lineage>
</organism>
<gene>
    <name evidence="1" type="ORF">SSLN_LOCUS13931</name>
</gene>
<sequence length="182" mass="20701">MHPSDSLHRDPGSPPKQFTLLAAHKSFVYRPSDHVSVSKRLESGRNFLWSQKTGIRLEVSTHNLFICQYIAFASNHGTVMVIIMKAICATSTAQGRSSFKPSDVFLQFLSWCGYAFSPGSIIFGPWFGYRDYLDILCFPYQPRWINAFVQSQSFRFSHYFVCFFSQSLQELIGFSTITGPPS</sequence>
<dbReference type="EMBL" id="UYSU01038488">
    <property type="protein sequence ID" value="VDM00317.1"/>
    <property type="molecule type" value="Genomic_DNA"/>
</dbReference>
<evidence type="ECO:0000313" key="3">
    <source>
        <dbReference type="WBParaSite" id="SSLN_0001446301-mRNA-1"/>
    </source>
</evidence>
<reference evidence="1 2" key="2">
    <citation type="submission" date="2018-11" db="EMBL/GenBank/DDBJ databases">
        <authorList>
            <consortium name="Pathogen Informatics"/>
        </authorList>
    </citation>
    <scope>NUCLEOTIDE SEQUENCE [LARGE SCALE GENOMIC DNA]</scope>
    <source>
        <strain evidence="1 2">NST_G2</strain>
    </source>
</reference>
<dbReference type="STRING" id="70667.A0A183TBT3"/>
<dbReference type="AlphaFoldDB" id="A0A183TBT3"/>